<evidence type="ECO:0000259" key="12">
    <source>
        <dbReference type="Pfam" id="PF01743"/>
    </source>
</evidence>
<dbReference type="InterPro" id="IPR050264">
    <property type="entry name" value="Bact_CCA-adding_enz_type3_sf"/>
</dbReference>
<feature type="binding site" evidence="11">
    <location>
        <position position="161"/>
    </location>
    <ligand>
        <name>ATP</name>
        <dbReference type="ChEBI" id="CHEBI:30616"/>
    </ligand>
</feature>
<evidence type="ECO:0000256" key="1">
    <source>
        <dbReference type="ARBA" id="ARBA00001946"/>
    </source>
</evidence>
<dbReference type="EC" id="2.7.7.72" evidence="11"/>
<dbReference type="InterPro" id="IPR032828">
    <property type="entry name" value="PolyA_RNA-bd"/>
</dbReference>
<comment type="similarity">
    <text evidence="11">Belongs to the tRNA nucleotidyltransferase/poly(A) polymerase family. Bacterial CCA-adding enzyme type 3 subfamily.</text>
</comment>
<keyword evidence="3 11" id="KW-0819">tRNA processing</keyword>
<evidence type="ECO:0000313" key="16">
    <source>
        <dbReference type="Proteomes" id="UP000240717"/>
    </source>
</evidence>
<evidence type="ECO:0000256" key="6">
    <source>
        <dbReference type="ARBA" id="ARBA00022741"/>
    </source>
</evidence>
<dbReference type="InterPro" id="IPR023068">
    <property type="entry name" value="CCA-adding_enz_firmicutes"/>
</dbReference>
<evidence type="ECO:0000256" key="8">
    <source>
        <dbReference type="ARBA" id="ARBA00022840"/>
    </source>
</evidence>
<keyword evidence="4 11" id="KW-0548">Nucleotidyltransferase</keyword>
<comment type="catalytic activity">
    <reaction evidence="11">
        <text>a tRNA with a 3' CCA end + 2 CTP + ATP = a tRNA with a 3' CCACCA end + 3 diphosphate</text>
        <dbReference type="Rhea" id="RHEA:76235"/>
        <dbReference type="Rhea" id="RHEA-COMP:10468"/>
        <dbReference type="Rhea" id="RHEA-COMP:18655"/>
        <dbReference type="ChEBI" id="CHEBI:30616"/>
        <dbReference type="ChEBI" id="CHEBI:33019"/>
        <dbReference type="ChEBI" id="CHEBI:37563"/>
        <dbReference type="ChEBI" id="CHEBI:83071"/>
        <dbReference type="ChEBI" id="CHEBI:195187"/>
    </reaction>
</comment>
<evidence type="ECO:0000256" key="11">
    <source>
        <dbReference type="HAMAP-Rule" id="MF_01263"/>
    </source>
</evidence>
<comment type="cofactor">
    <cofactor evidence="1 11">
        <name>Mg(2+)</name>
        <dbReference type="ChEBI" id="CHEBI:18420"/>
    </cofactor>
</comment>
<dbReference type="GO" id="GO:0000049">
    <property type="term" value="F:tRNA binding"/>
    <property type="evidence" value="ECO:0007669"/>
    <property type="project" value="UniProtKB-UniRule"/>
</dbReference>
<dbReference type="Pfam" id="PF12627">
    <property type="entry name" value="PolyA_pol_RNAbd"/>
    <property type="match status" value="1"/>
</dbReference>
<feature type="binding site" evidence="11">
    <location>
        <position position="112"/>
    </location>
    <ligand>
        <name>CTP</name>
        <dbReference type="ChEBI" id="CHEBI:37563"/>
    </ligand>
</feature>
<keyword evidence="6 11" id="KW-0547">Nucleotide-binding</keyword>
<feature type="binding site" evidence="11">
    <location>
        <position position="158"/>
    </location>
    <ligand>
        <name>ATP</name>
        <dbReference type="ChEBI" id="CHEBI:30616"/>
    </ligand>
</feature>
<keyword evidence="10 11" id="KW-0694">RNA-binding</keyword>
<reference evidence="15 16" key="1">
    <citation type="journal article" date="2016" name="Front. Microbiol.">
        <title>Comprehensive Phylogenetic Analysis of Bovine Non-aureus Staphylococci Species Based on Whole-Genome Sequencing.</title>
        <authorList>
            <person name="Naushad S."/>
            <person name="Barkema H.W."/>
            <person name="Luby C."/>
            <person name="Condas L.A."/>
            <person name="Nobrega D.B."/>
            <person name="Carson D.A."/>
            <person name="De Buck J."/>
        </authorList>
    </citation>
    <scope>NUCLEOTIDE SEQUENCE [LARGE SCALE GENOMIC DNA]</scope>
    <source>
        <strain evidence="15 16">SNUC 2993</strain>
    </source>
</reference>
<keyword evidence="2 11" id="KW-0808">Transferase</keyword>
<keyword evidence="8 11" id="KW-0067">ATP-binding</keyword>
<feature type="binding site" evidence="11">
    <location>
        <position position="43"/>
    </location>
    <ligand>
        <name>Mg(2+)</name>
        <dbReference type="ChEBI" id="CHEBI:18420"/>
    </ligand>
</feature>
<proteinExistence type="inferred from homology"/>
<dbReference type="EMBL" id="PZEV01000003">
    <property type="protein sequence ID" value="PTI52367.1"/>
    <property type="molecule type" value="Genomic_DNA"/>
</dbReference>
<evidence type="ECO:0000256" key="4">
    <source>
        <dbReference type="ARBA" id="ARBA00022695"/>
    </source>
</evidence>
<dbReference type="GO" id="GO:0001680">
    <property type="term" value="P:tRNA 3'-terminal CCA addition"/>
    <property type="evidence" value="ECO:0007669"/>
    <property type="project" value="UniProtKB-UniRule"/>
</dbReference>
<gene>
    <name evidence="11" type="primary">cca</name>
    <name evidence="15" type="ORF">BU085_01560</name>
</gene>
<evidence type="ECO:0000256" key="7">
    <source>
        <dbReference type="ARBA" id="ARBA00022800"/>
    </source>
</evidence>
<dbReference type="CDD" id="cd05398">
    <property type="entry name" value="NT_ClassII-CCAase"/>
    <property type="match status" value="1"/>
</dbReference>
<comment type="catalytic activity">
    <reaction evidence="11">
        <text>a tRNA precursor + 2 CTP + ATP = a tRNA with a 3' CCA end + 3 diphosphate</text>
        <dbReference type="Rhea" id="RHEA:14433"/>
        <dbReference type="Rhea" id="RHEA-COMP:10465"/>
        <dbReference type="Rhea" id="RHEA-COMP:10468"/>
        <dbReference type="ChEBI" id="CHEBI:30616"/>
        <dbReference type="ChEBI" id="CHEBI:33019"/>
        <dbReference type="ChEBI" id="CHEBI:37563"/>
        <dbReference type="ChEBI" id="CHEBI:74896"/>
        <dbReference type="ChEBI" id="CHEBI:83071"/>
        <dbReference type="EC" id="2.7.7.72"/>
    </reaction>
</comment>
<dbReference type="GO" id="GO:0000287">
    <property type="term" value="F:magnesium ion binding"/>
    <property type="evidence" value="ECO:0007669"/>
    <property type="project" value="UniProtKB-UniRule"/>
</dbReference>
<feature type="binding site" evidence="11">
    <location>
        <position position="164"/>
    </location>
    <ligand>
        <name>CTP</name>
        <dbReference type="ChEBI" id="CHEBI:37563"/>
    </ligand>
</feature>
<evidence type="ECO:0000256" key="9">
    <source>
        <dbReference type="ARBA" id="ARBA00022842"/>
    </source>
</evidence>
<comment type="function">
    <text evidence="11">Catalyzes the addition and repair of the essential 3'-terminal CCA sequence in tRNAs without using a nucleic acid template. Adds these three nucleotides in the order of C, C, and A to the tRNA nucleotide-73, using CTP and ATP as substrates and producing inorganic pyrophosphate. tRNA 3'-terminal CCA addition is required both for tRNA processing and repair. Also involved in tRNA surveillance by mediating tandem CCA addition to generate a CCACCA at the 3' terminus of unstable tRNAs. While stable tRNAs receive only 3'-terminal CCA, unstable tRNAs are marked with CCACCA and rapidly degraded.</text>
</comment>
<keyword evidence="7 11" id="KW-0692">RNA repair</keyword>
<dbReference type="RefSeq" id="WP_107532415.1">
    <property type="nucleotide sequence ID" value="NZ_PZEV01000003.1"/>
</dbReference>
<comment type="caution">
    <text evidence="15">The sequence shown here is derived from an EMBL/GenBank/DDBJ whole genome shotgun (WGS) entry which is preliminary data.</text>
</comment>
<feature type="domain" description="CCA-adding enzyme C-terminal" evidence="14">
    <location>
        <begin position="255"/>
        <end position="394"/>
    </location>
</feature>
<dbReference type="GO" id="GO:0004810">
    <property type="term" value="F:CCA tRNA nucleotidyltransferase activity"/>
    <property type="evidence" value="ECO:0007669"/>
    <property type="project" value="UniProtKB-UniRule"/>
</dbReference>
<dbReference type="GO" id="GO:0160016">
    <property type="term" value="F:CCACCA tRNA nucleotidyltransferase activity"/>
    <property type="evidence" value="ECO:0007669"/>
    <property type="project" value="RHEA"/>
</dbReference>
<dbReference type="PANTHER" id="PTHR46173:SF1">
    <property type="entry name" value="CCA TRNA NUCLEOTIDYLTRANSFERASE 1, MITOCHONDRIAL"/>
    <property type="match status" value="1"/>
</dbReference>
<dbReference type="InterPro" id="IPR043519">
    <property type="entry name" value="NT_sf"/>
</dbReference>
<dbReference type="HAMAP" id="MF_01263">
    <property type="entry name" value="CCA_bact_type3"/>
    <property type="match status" value="1"/>
</dbReference>
<dbReference type="Proteomes" id="UP000240717">
    <property type="component" value="Unassembled WGS sequence"/>
</dbReference>
<feature type="binding site" evidence="11">
    <location>
        <position position="31"/>
    </location>
    <ligand>
        <name>ATP</name>
        <dbReference type="ChEBI" id="CHEBI:30616"/>
    </ligand>
</feature>
<evidence type="ECO:0000256" key="10">
    <source>
        <dbReference type="ARBA" id="ARBA00022884"/>
    </source>
</evidence>
<dbReference type="Pfam" id="PF13735">
    <property type="entry name" value="tRNA_NucTran2_2"/>
    <property type="match status" value="1"/>
</dbReference>
<evidence type="ECO:0000256" key="5">
    <source>
        <dbReference type="ARBA" id="ARBA00022723"/>
    </source>
</evidence>
<dbReference type="SUPFAM" id="SSF81301">
    <property type="entry name" value="Nucleotidyltransferase"/>
    <property type="match status" value="1"/>
</dbReference>
<feature type="binding site" evidence="11">
    <location>
        <position position="161"/>
    </location>
    <ligand>
        <name>CTP</name>
        <dbReference type="ChEBI" id="CHEBI:37563"/>
    </ligand>
</feature>
<feature type="binding site" evidence="11">
    <location>
        <position position="158"/>
    </location>
    <ligand>
        <name>CTP</name>
        <dbReference type="ChEBI" id="CHEBI:37563"/>
    </ligand>
</feature>
<keyword evidence="9 11" id="KW-0460">Magnesium</keyword>
<dbReference type="InterPro" id="IPR032810">
    <property type="entry name" value="CCA-adding_enz_C"/>
</dbReference>
<dbReference type="Gene3D" id="3.30.460.10">
    <property type="entry name" value="Beta Polymerase, domain 2"/>
    <property type="match status" value="1"/>
</dbReference>
<name>A0A2T4Q392_STAWA</name>
<feature type="binding site" evidence="11">
    <location>
        <position position="155"/>
    </location>
    <ligand>
        <name>ATP</name>
        <dbReference type="ChEBI" id="CHEBI:30616"/>
    </ligand>
</feature>
<keyword evidence="5 11" id="KW-0479">Metal-binding</keyword>
<dbReference type="SUPFAM" id="SSF81891">
    <property type="entry name" value="Poly A polymerase C-terminal region-like"/>
    <property type="match status" value="1"/>
</dbReference>
<evidence type="ECO:0000256" key="2">
    <source>
        <dbReference type="ARBA" id="ARBA00022679"/>
    </source>
</evidence>
<dbReference type="AlphaFoldDB" id="A0A2T4Q392"/>
<feature type="binding site" evidence="11">
    <location>
        <position position="28"/>
    </location>
    <ligand>
        <name>ATP</name>
        <dbReference type="ChEBI" id="CHEBI:30616"/>
    </ligand>
</feature>
<dbReference type="PANTHER" id="PTHR46173">
    <property type="entry name" value="CCA TRNA NUCLEOTIDYLTRANSFERASE 1, MITOCHONDRIAL"/>
    <property type="match status" value="1"/>
</dbReference>
<feature type="binding site" evidence="11">
    <location>
        <position position="164"/>
    </location>
    <ligand>
        <name>ATP</name>
        <dbReference type="ChEBI" id="CHEBI:30616"/>
    </ligand>
</feature>
<protein>
    <recommendedName>
        <fullName evidence="11">CCA-adding enzyme</fullName>
        <ecNumber evidence="11">2.7.7.72</ecNumber>
    </recommendedName>
    <alternativeName>
        <fullName evidence="11">CCA tRNA nucleotidyltransferase</fullName>
    </alternativeName>
    <alternativeName>
        <fullName evidence="11">tRNA CCA-pyrophosphorylase</fullName>
    </alternativeName>
    <alternativeName>
        <fullName evidence="11">tRNA adenylyl-/cytidylyl- transferase</fullName>
    </alternativeName>
    <alternativeName>
        <fullName evidence="11">tRNA nucleotidyltransferase</fullName>
    </alternativeName>
    <alternativeName>
        <fullName evidence="11">tRNA-NT</fullName>
    </alternativeName>
</protein>
<dbReference type="InterPro" id="IPR002646">
    <property type="entry name" value="PolA_pol_head_dom"/>
</dbReference>
<feature type="binding site" evidence="11">
    <location>
        <position position="112"/>
    </location>
    <ligand>
        <name>ATP</name>
        <dbReference type="ChEBI" id="CHEBI:30616"/>
    </ligand>
</feature>
<feature type="domain" description="Poly A polymerase head" evidence="12">
    <location>
        <begin position="23"/>
        <end position="143"/>
    </location>
</feature>
<accession>A0A2T4Q392</accession>
<feature type="binding site" evidence="11">
    <location>
        <position position="31"/>
    </location>
    <ligand>
        <name>CTP</name>
        <dbReference type="ChEBI" id="CHEBI:37563"/>
    </ligand>
</feature>
<dbReference type="Gene3D" id="1.10.3090.10">
    <property type="entry name" value="cca-adding enzyme, domain 2"/>
    <property type="match status" value="1"/>
</dbReference>
<comment type="miscellaneous">
    <text evidence="11">A single active site specifically recognizes both ATP and CTP and is responsible for their addition.</text>
</comment>
<dbReference type="GO" id="GO:0005524">
    <property type="term" value="F:ATP binding"/>
    <property type="evidence" value="ECO:0007669"/>
    <property type="project" value="UniProtKB-UniRule"/>
</dbReference>
<comment type="subunit">
    <text evidence="11">Homodimer.</text>
</comment>
<evidence type="ECO:0000313" key="15">
    <source>
        <dbReference type="EMBL" id="PTI52367.1"/>
    </source>
</evidence>
<dbReference type="STRING" id="1194526.A284_06385"/>
<evidence type="ECO:0000259" key="14">
    <source>
        <dbReference type="Pfam" id="PF13735"/>
    </source>
</evidence>
<feature type="binding site" evidence="11">
    <location>
        <position position="41"/>
    </location>
    <ligand>
        <name>Mg(2+)</name>
        <dbReference type="ChEBI" id="CHEBI:18420"/>
    </ligand>
</feature>
<feature type="binding site" evidence="11">
    <location>
        <position position="28"/>
    </location>
    <ligand>
        <name>CTP</name>
        <dbReference type="ChEBI" id="CHEBI:37563"/>
    </ligand>
</feature>
<dbReference type="Pfam" id="PF01743">
    <property type="entry name" value="PolyA_pol"/>
    <property type="match status" value="1"/>
</dbReference>
<evidence type="ECO:0000259" key="13">
    <source>
        <dbReference type="Pfam" id="PF12627"/>
    </source>
</evidence>
<sequence length="400" mass="46897">MTNELFESAKPILNQIQQHGYQAYFVGGSVRDYLMQRPIHDIDITTSATPDEIESIFDHTIPIGKEHGTINVVYNHENYEVTTFRAEEEYIDHRRPSDVHFVRDLYEDVQRRDFTINAIAMDTDYQTFDYFNGEDDIKNGIIRTVGQPTERFEEDALRILRGLRFQSQLNFKIENHTFKAMANQIEDIKYLSIERIIVELKKLISGRNVATSYHHLNQLKAFNYIPYFQNFEMHLLNIDEPMHFDTWIALINSKFDEQQSLSPLKVSNKEKSHIKQLTNIISQLPTISTKKDLIMMVYDYDINDILTVIELSTLLSKNQFETPNPLMINPQSIMESYHQLPIHERQQLAVNGSDLMKHLNQRGGPWVKDVLRQIECAVITKQVINTHDEIMKWVDKHVEI</sequence>
<feature type="binding site" evidence="11">
    <location>
        <position position="155"/>
    </location>
    <ligand>
        <name>CTP</name>
        <dbReference type="ChEBI" id="CHEBI:37563"/>
    </ligand>
</feature>
<dbReference type="Gene3D" id="1.10.246.80">
    <property type="match status" value="1"/>
</dbReference>
<dbReference type="NCBIfam" id="NF009814">
    <property type="entry name" value="PRK13299.1"/>
    <property type="match status" value="1"/>
</dbReference>
<dbReference type="GO" id="GO:0042245">
    <property type="term" value="P:RNA repair"/>
    <property type="evidence" value="ECO:0007669"/>
    <property type="project" value="UniProtKB-KW"/>
</dbReference>
<evidence type="ECO:0000256" key="3">
    <source>
        <dbReference type="ARBA" id="ARBA00022694"/>
    </source>
</evidence>
<organism evidence="15 16">
    <name type="scientific">Staphylococcus warneri</name>
    <dbReference type="NCBI Taxonomy" id="1292"/>
    <lineage>
        <taxon>Bacteria</taxon>
        <taxon>Bacillati</taxon>
        <taxon>Bacillota</taxon>
        <taxon>Bacilli</taxon>
        <taxon>Bacillales</taxon>
        <taxon>Staphylococcaceae</taxon>
        <taxon>Staphylococcus</taxon>
    </lineage>
</organism>
<feature type="domain" description="tRNA nucleotidyltransferase/poly(A) polymerase RNA and SrmB- binding" evidence="13">
    <location>
        <begin position="170"/>
        <end position="228"/>
    </location>
</feature>